<evidence type="ECO:0000313" key="2">
    <source>
        <dbReference type="Proteomes" id="UP000006813"/>
    </source>
</evidence>
<keyword evidence="1" id="KW-0418">Kinase</keyword>
<accession>G5BHQ6</accession>
<organism evidence="1 2">
    <name type="scientific">Heterocephalus glaber</name>
    <name type="common">Naked mole rat</name>
    <dbReference type="NCBI Taxonomy" id="10181"/>
    <lineage>
        <taxon>Eukaryota</taxon>
        <taxon>Metazoa</taxon>
        <taxon>Chordata</taxon>
        <taxon>Craniata</taxon>
        <taxon>Vertebrata</taxon>
        <taxon>Euteleostomi</taxon>
        <taxon>Mammalia</taxon>
        <taxon>Eutheria</taxon>
        <taxon>Euarchontoglires</taxon>
        <taxon>Glires</taxon>
        <taxon>Rodentia</taxon>
        <taxon>Hystricomorpha</taxon>
        <taxon>Bathyergidae</taxon>
        <taxon>Heterocephalus</taxon>
    </lineage>
</organism>
<dbReference type="STRING" id="10181.G5BHQ6"/>
<sequence length="134" mass="14864">MSQEMGELTQTRLQKIWIPHSSGTSSLQRRRGYNRGKLWTKVLPAQESWPDDPEVGGDKAAVDSGTHTFHGSADQAFTHLMLKEGVEAGMLMAPMQLTSSVLRAVVQLLRSLLLYTGSGGMMAQKPPPLGWEWW</sequence>
<dbReference type="EMBL" id="JH170390">
    <property type="protein sequence ID" value="EHB08817.1"/>
    <property type="molecule type" value="Genomic_DNA"/>
</dbReference>
<keyword evidence="1" id="KW-0808">Transferase</keyword>
<gene>
    <name evidence="1" type="ORF">GW7_14842</name>
</gene>
<evidence type="ECO:0000313" key="1">
    <source>
        <dbReference type="EMBL" id="EHB08817.1"/>
    </source>
</evidence>
<dbReference type="InParanoid" id="G5BHQ6"/>
<dbReference type="Proteomes" id="UP000006813">
    <property type="component" value="Unassembled WGS sequence"/>
</dbReference>
<protein>
    <submittedName>
        <fullName evidence="1">6-phosphofructo-2-kinase/fructose-2, 6-biphosphatase 1</fullName>
    </submittedName>
</protein>
<dbReference type="GO" id="GO:0016301">
    <property type="term" value="F:kinase activity"/>
    <property type="evidence" value="ECO:0007669"/>
    <property type="project" value="UniProtKB-KW"/>
</dbReference>
<name>G5BHQ6_HETGA</name>
<proteinExistence type="predicted"/>
<dbReference type="AlphaFoldDB" id="G5BHQ6"/>
<reference evidence="1 2" key="1">
    <citation type="journal article" date="2011" name="Nature">
        <title>Genome sequencing reveals insights into physiology and longevity of the naked mole rat.</title>
        <authorList>
            <person name="Kim E.B."/>
            <person name="Fang X."/>
            <person name="Fushan A.A."/>
            <person name="Huang Z."/>
            <person name="Lobanov A.V."/>
            <person name="Han L."/>
            <person name="Marino S.M."/>
            <person name="Sun X."/>
            <person name="Turanov A.A."/>
            <person name="Yang P."/>
            <person name="Yim S.H."/>
            <person name="Zhao X."/>
            <person name="Kasaikina M.V."/>
            <person name="Stoletzki N."/>
            <person name="Peng C."/>
            <person name="Polak P."/>
            <person name="Xiong Z."/>
            <person name="Kiezun A."/>
            <person name="Zhu Y."/>
            <person name="Chen Y."/>
            <person name="Kryukov G.V."/>
            <person name="Zhang Q."/>
            <person name="Peshkin L."/>
            <person name="Yang L."/>
            <person name="Bronson R.T."/>
            <person name="Buffenstein R."/>
            <person name="Wang B."/>
            <person name="Han C."/>
            <person name="Li Q."/>
            <person name="Chen L."/>
            <person name="Zhao W."/>
            <person name="Sunyaev S.R."/>
            <person name="Park T.J."/>
            <person name="Zhang G."/>
            <person name="Wang J."/>
            <person name="Gladyshev V.N."/>
        </authorList>
    </citation>
    <scope>NUCLEOTIDE SEQUENCE [LARGE SCALE GENOMIC DNA]</scope>
</reference>